<gene>
    <name evidence="1" type="ORF">FHS67_002182</name>
</gene>
<reference evidence="1 2" key="1">
    <citation type="submission" date="2020-08" db="EMBL/GenBank/DDBJ databases">
        <title>Genomic Encyclopedia of Type Strains, Phase IV (KMG-IV): sequencing the most valuable type-strain genomes for metagenomic binning, comparative biology and taxonomic classification.</title>
        <authorList>
            <person name="Goeker M."/>
        </authorList>
    </citation>
    <scope>NUCLEOTIDE SEQUENCE [LARGE SCALE GENOMIC DNA]</scope>
    <source>
        <strain evidence="1 2">DSM 10368</strain>
    </source>
</reference>
<dbReference type="EMBL" id="JACICB010000007">
    <property type="protein sequence ID" value="MBB3705863.1"/>
    <property type="molecule type" value="Genomic_DNA"/>
</dbReference>
<sequence>MPYSALSRYARDHGITGSDFRLFQVLFRAIDAEWLTMEAAKGNKT</sequence>
<protein>
    <submittedName>
        <fullName evidence="1">Uncharacterized protein</fullName>
    </submittedName>
</protein>
<evidence type="ECO:0000313" key="2">
    <source>
        <dbReference type="Proteomes" id="UP000577697"/>
    </source>
</evidence>
<dbReference type="Proteomes" id="UP000577697">
    <property type="component" value="Unassembled WGS sequence"/>
</dbReference>
<organism evidence="1 2">
    <name type="scientific">Aminobacter aminovorans</name>
    <name type="common">Chelatobacter heintzii</name>
    <dbReference type="NCBI Taxonomy" id="83263"/>
    <lineage>
        <taxon>Bacteria</taxon>
        <taxon>Pseudomonadati</taxon>
        <taxon>Pseudomonadota</taxon>
        <taxon>Alphaproteobacteria</taxon>
        <taxon>Hyphomicrobiales</taxon>
        <taxon>Phyllobacteriaceae</taxon>
        <taxon>Aminobacter</taxon>
    </lineage>
</organism>
<name>A0ABR6H5S3_AMIAI</name>
<keyword evidence="2" id="KW-1185">Reference proteome</keyword>
<evidence type="ECO:0000313" key="1">
    <source>
        <dbReference type="EMBL" id="MBB3705863.1"/>
    </source>
</evidence>
<accession>A0ABR6H5S3</accession>
<proteinExistence type="predicted"/>
<comment type="caution">
    <text evidence="1">The sequence shown here is derived from an EMBL/GenBank/DDBJ whole genome shotgun (WGS) entry which is preliminary data.</text>
</comment>